<dbReference type="PANTHER" id="PTHR10827:SF98">
    <property type="entry name" value="45 KDA CALCIUM-BINDING PROTEIN"/>
    <property type="match status" value="1"/>
</dbReference>
<evidence type="ECO:0000256" key="3">
    <source>
        <dbReference type="ARBA" id="ARBA00022837"/>
    </source>
</evidence>
<feature type="chain" id="PRO_5043271492" evidence="5">
    <location>
        <begin position="16"/>
        <end position="353"/>
    </location>
</feature>
<keyword evidence="5" id="KW-0732">Signal</keyword>
<dbReference type="EMBL" id="CAMXCT030004535">
    <property type="protein sequence ID" value="CAL4796765.1"/>
    <property type="molecule type" value="Genomic_DNA"/>
</dbReference>
<gene>
    <name evidence="7" type="ORF">C1SCF055_LOCUS34811</name>
</gene>
<dbReference type="Pfam" id="PF13833">
    <property type="entry name" value="EF-hand_8"/>
    <property type="match status" value="1"/>
</dbReference>
<dbReference type="PROSITE" id="PS50222">
    <property type="entry name" value="EF_HAND_2"/>
    <property type="match status" value="3"/>
</dbReference>
<dbReference type="EMBL" id="CAMXCT020004535">
    <property type="protein sequence ID" value="CAL1162828.1"/>
    <property type="molecule type" value="Genomic_DNA"/>
</dbReference>
<evidence type="ECO:0000313" key="9">
    <source>
        <dbReference type="EMBL" id="CAL4796765.1"/>
    </source>
</evidence>
<dbReference type="PROSITE" id="PS00018">
    <property type="entry name" value="EF_HAND_1"/>
    <property type="match status" value="3"/>
</dbReference>
<feature type="domain" description="EF-hand" evidence="6">
    <location>
        <begin position="111"/>
        <end position="146"/>
    </location>
</feature>
<dbReference type="InterPro" id="IPR018247">
    <property type="entry name" value="EF_Hand_1_Ca_BS"/>
</dbReference>
<dbReference type="GO" id="GO:0005509">
    <property type="term" value="F:calcium ion binding"/>
    <property type="evidence" value="ECO:0007669"/>
    <property type="project" value="InterPro"/>
</dbReference>
<feature type="region of interest" description="Disordered" evidence="4">
    <location>
        <begin position="92"/>
        <end position="113"/>
    </location>
</feature>
<keyword evidence="1" id="KW-0479">Metal-binding</keyword>
<evidence type="ECO:0000256" key="4">
    <source>
        <dbReference type="SAM" id="MobiDB-lite"/>
    </source>
</evidence>
<dbReference type="Proteomes" id="UP001152797">
    <property type="component" value="Unassembled WGS sequence"/>
</dbReference>
<feature type="signal peptide" evidence="5">
    <location>
        <begin position="1"/>
        <end position="15"/>
    </location>
</feature>
<keyword evidence="3" id="KW-0106">Calcium</keyword>
<protein>
    <submittedName>
        <fullName evidence="9">EF-hand domain-containing protein</fullName>
    </submittedName>
</protein>
<evidence type="ECO:0000313" key="7">
    <source>
        <dbReference type="EMBL" id="CAI4009453.1"/>
    </source>
</evidence>
<proteinExistence type="predicted"/>
<evidence type="ECO:0000313" key="10">
    <source>
        <dbReference type="Proteomes" id="UP001152797"/>
    </source>
</evidence>
<dbReference type="Gene3D" id="1.10.238.10">
    <property type="entry name" value="EF-hand"/>
    <property type="match status" value="3"/>
</dbReference>
<dbReference type="SUPFAM" id="SSF47473">
    <property type="entry name" value="EF-hand"/>
    <property type="match status" value="2"/>
</dbReference>
<dbReference type="EMBL" id="CAMXCT010004535">
    <property type="protein sequence ID" value="CAI4009453.1"/>
    <property type="molecule type" value="Genomic_DNA"/>
</dbReference>
<evidence type="ECO:0000313" key="8">
    <source>
        <dbReference type="EMBL" id="CAL1162828.1"/>
    </source>
</evidence>
<feature type="domain" description="EF-hand" evidence="6">
    <location>
        <begin position="216"/>
        <end position="251"/>
    </location>
</feature>
<dbReference type="InterPro" id="IPR011992">
    <property type="entry name" value="EF-hand-dom_pair"/>
</dbReference>
<evidence type="ECO:0000259" key="6">
    <source>
        <dbReference type="PROSITE" id="PS50222"/>
    </source>
</evidence>
<dbReference type="PANTHER" id="PTHR10827">
    <property type="entry name" value="RETICULOCALBIN"/>
    <property type="match status" value="1"/>
</dbReference>
<dbReference type="SMART" id="SM00054">
    <property type="entry name" value="EFh"/>
    <property type="match status" value="6"/>
</dbReference>
<reference evidence="8" key="2">
    <citation type="submission" date="2024-04" db="EMBL/GenBank/DDBJ databases">
        <authorList>
            <person name="Chen Y."/>
            <person name="Shah S."/>
            <person name="Dougan E. K."/>
            <person name="Thang M."/>
            <person name="Chan C."/>
        </authorList>
    </citation>
    <scope>NUCLEOTIDE SEQUENCE [LARGE SCALE GENOMIC DNA]</scope>
</reference>
<accession>A0A9P1DIV6</accession>
<dbReference type="AlphaFoldDB" id="A0A9P1DIV6"/>
<organism evidence="7">
    <name type="scientific">Cladocopium goreaui</name>
    <dbReference type="NCBI Taxonomy" id="2562237"/>
    <lineage>
        <taxon>Eukaryota</taxon>
        <taxon>Sar</taxon>
        <taxon>Alveolata</taxon>
        <taxon>Dinophyceae</taxon>
        <taxon>Suessiales</taxon>
        <taxon>Symbiodiniaceae</taxon>
        <taxon>Cladocopium</taxon>
    </lineage>
</organism>
<dbReference type="OrthoDB" id="26525at2759"/>
<comment type="caution">
    <text evidence="7">The sequence shown here is derived from an EMBL/GenBank/DDBJ whole genome shotgun (WGS) entry which is preliminary data.</text>
</comment>
<dbReference type="GO" id="GO:0005783">
    <property type="term" value="C:endoplasmic reticulum"/>
    <property type="evidence" value="ECO:0007669"/>
    <property type="project" value="TreeGrafter"/>
</dbReference>
<dbReference type="InterPro" id="IPR002048">
    <property type="entry name" value="EF_hand_dom"/>
</dbReference>
<evidence type="ECO:0000256" key="5">
    <source>
        <dbReference type="SAM" id="SignalP"/>
    </source>
</evidence>
<name>A0A9P1DIV6_9DINO</name>
<feature type="domain" description="EF-hand" evidence="6">
    <location>
        <begin position="27"/>
        <end position="62"/>
    </location>
</feature>
<keyword evidence="10" id="KW-1185">Reference proteome</keyword>
<evidence type="ECO:0000256" key="2">
    <source>
        <dbReference type="ARBA" id="ARBA00022737"/>
    </source>
</evidence>
<dbReference type="Pfam" id="PF13499">
    <property type="entry name" value="EF-hand_7"/>
    <property type="match status" value="2"/>
</dbReference>
<keyword evidence="2" id="KW-0677">Repeat</keyword>
<reference evidence="7" key="1">
    <citation type="submission" date="2022-10" db="EMBL/GenBank/DDBJ databases">
        <authorList>
            <person name="Chen Y."/>
            <person name="Dougan E. K."/>
            <person name="Chan C."/>
            <person name="Rhodes N."/>
            <person name="Thang M."/>
        </authorList>
    </citation>
    <scope>NUCLEOTIDE SEQUENCE</scope>
</reference>
<evidence type="ECO:0000256" key="1">
    <source>
        <dbReference type="ARBA" id="ARBA00022723"/>
    </source>
</evidence>
<sequence>MRLRWSACALLCALAEEFREAVEEDALSVSRLASLFGQLDGDGDGQASPLELLRAAEAVRLGLATKDVEVALEEMDRNRDGWVTFEELHEGEVEPIDDDDRRDMEPPGARKRRTEDLQLFKAADVDADGRLTPAELRAVLYPETQQELLRLVAEHALKRKDLDGDGQLTLSEFWEGDVAPNEEPQEEGATFRRLDRDQNGHLNVEELMDWESGAHHTQVAFEELLRMCDDNGDGQLSLEELTGHHQQLSNTDAAYHFLEWAEHYVRKERRKDLKNFDESHETIAVYALINIEWQLGFAVDNGRPALVGCELSEGAVGHGVSESEAVVEKACKNRTGGCSEYDYEKGEEWAAAR</sequence>